<dbReference type="OrthoDB" id="9839296at2"/>
<comment type="caution">
    <text evidence="2">The sequence shown here is derived from an EMBL/GenBank/DDBJ whole genome shotgun (WGS) entry which is preliminary data.</text>
</comment>
<reference evidence="3 4" key="1">
    <citation type="submission" date="2016-10" db="EMBL/GenBank/DDBJ databases">
        <authorList>
            <person name="Varghese N."/>
            <person name="Submissions S."/>
        </authorList>
    </citation>
    <scope>NUCLEOTIDE SEQUENCE [LARGE SCALE GENOMIC DNA]</scope>
    <source>
        <strain evidence="3 4">DSM 16525</strain>
    </source>
</reference>
<dbReference type="Gene3D" id="3.90.20.10">
    <property type="match status" value="1"/>
</dbReference>
<organism evidence="2 5">
    <name type="scientific">Myxococcus fulvus</name>
    <dbReference type="NCBI Taxonomy" id="33"/>
    <lineage>
        <taxon>Bacteria</taxon>
        <taxon>Pseudomonadati</taxon>
        <taxon>Myxococcota</taxon>
        <taxon>Myxococcia</taxon>
        <taxon>Myxococcales</taxon>
        <taxon>Cystobacterineae</taxon>
        <taxon>Myxococcaceae</taxon>
        <taxon>Myxococcus</taxon>
    </lineage>
</organism>
<evidence type="ECO:0000313" key="4">
    <source>
        <dbReference type="Proteomes" id="UP000183760"/>
    </source>
</evidence>
<protein>
    <submittedName>
        <fullName evidence="2">Uncharacterized protein</fullName>
    </submittedName>
</protein>
<feature type="coiled-coil region" evidence="1">
    <location>
        <begin position="10"/>
        <end position="37"/>
    </location>
</feature>
<evidence type="ECO:0000313" key="5">
    <source>
        <dbReference type="Proteomes" id="UP000321514"/>
    </source>
</evidence>
<feature type="coiled-coil region" evidence="1">
    <location>
        <begin position="119"/>
        <end position="160"/>
    </location>
</feature>
<dbReference type="Gene3D" id="1.20.5.170">
    <property type="match status" value="1"/>
</dbReference>
<dbReference type="EMBL" id="BJXR01000046">
    <property type="protein sequence ID" value="GEN11315.1"/>
    <property type="molecule type" value="Genomic_DNA"/>
</dbReference>
<evidence type="ECO:0000313" key="3">
    <source>
        <dbReference type="EMBL" id="SEU39707.1"/>
    </source>
</evidence>
<keyword evidence="1" id="KW-0175">Coiled coil</keyword>
<gene>
    <name evidence="2" type="ORF">MFU01_63520</name>
    <name evidence="3" type="ORF">SAMN05443572_114164</name>
</gene>
<dbReference type="Proteomes" id="UP000321514">
    <property type="component" value="Unassembled WGS sequence"/>
</dbReference>
<dbReference type="STRING" id="1334629.MFUL124B02_43240"/>
<dbReference type="SUPFAM" id="SSF57997">
    <property type="entry name" value="Tropomyosin"/>
    <property type="match status" value="1"/>
</dbReference>
<accession>A0A511TAW8</accession>
<evidence type="ECO:0000313" key="2">
    <source>
        <dbReference type="EMBL" id="GEN11315.1"/>
    </source>
</evidence>
<dbReference type="EMBL" id="FOIB01000014">
    <property type="protein sequence ID" value="SEU39707.1"/>
    <property type="molecule type" value="Genomic_DNA"/>
</dbReference>
<dbReference type="Proteomes" id="UP000183760">
    <property type="component" value="Unassembled WGS sequence"/>
</dbReference>
<proteinExistence type="predicted"/>
<dbReference type="RefSeq" id="WP_074958839.1">
    <property type="nucleotide sequence ID" value="NZ_BJXR01000046.1"/>
</dbReference>
<evidence type="ECO:0000256" key="1">
    <source>
        <dbReference type="SAM" id="Coils"/>
    </source>
</evidence>
<keyword evidence="4" id="KW-1185">Reference proteome</keyword>
<sequence>MARNDGGGLGPMYQREMEELKERLRKAHEESLAAIAKLSQHMDRTRVNLDALDRSHADFRQSFQAVQREYGELRELVHEHHVAIGETRQEVSGLKGDVTGLKGDVAGLKGDVGVLKQDVKEIRLDVHELKQDVILLKQKVETLEVKVISLERKMEAVHERLDGIDRRLDSMDKRIDAIDSRLGIMESGYQAIEVKLQRSDRLYEEMNERMDLFSRDLRLVRAGFEESVETLAKLAATMGINASEMRRGLFHVNEKVARLSVEQDTTDKRLQAHESILTRLLKN</sequence>
<dbReference type="AlphaFoldDB" id="A0A511TAW8"/>
<name>A0A511TAW8_MYXFU</name>
<reference evidence="2 5" key="2">
    <citation type="submission" date="2019-07" db="EMBL/GenBank/DDBJ databases">
        <title>Whole genome shotgun sequence of Myxococcus fulvus NBRC 100333.</title>
        <authorList>
            <person name="Hosoyama A."/>
            <person name="Uohara A."/>
            <person name="Ohji S."/>
            <person name="Ichikawa N."/>
        </authorList>
    </citation>
    <scope>NUCLEOTIDE SEQUENCE [LARGE SCALE GENOMIC DNA]</scope>
    <source>
        <strain evidence="2 5">NBRC 100333</strain>
    </source>
</reference>